<sequence>MISFSIGRNLVHQLIFAIAKYYDSKSIQLMIKVY</sequence>
<proteinExistence type="predicted"/>
<organism evidence="1">
    <name type="scientific">marine metagenome</name>
    <dbReference type="NCBI Taxonomy" id="408172"/>
    <lineage>
        <taxon>unclassified sequences</taxon>
        <taxon>metagenomes</taxon>
        <taxon>ecological metagenomes</taxon>
    </lineage>
</organism>
<dbReference type="EMBL" id="UINC01002317">
    <property type="protein sequence ID" value="SUZ95342.1"/>
    <property type="molecule type" value="Genomic_DNA"/>
</dbReference>
<gene>
    <name evidence="1" type="ORF">METZ01_LOCUS48196</name>
</gene>
<name>A0A381RTZ7_9ZZZZ</name>
<evidence type="ECO:0000313" key="1">
    <source>
        <dbReference type="EMBL" id="SUZ95342.1"/>
    </source>
</evidence>
<accession>A0A381RTZ7</accession>
<dbReference type="AlphaFoldDB" id="A0A381RTZ7"/>
<reference evidence="1" key="1">
    <citation type="submission" date="2018-05" db="EMBL/GenBank/DDBJ databases">
        <authorList>
            <person name="Lanie J.A."/>
            <person name="Ng W.-L."/>
            <person name="Kazmierczak K.M."/>
            <person name="Andrzejewski T.M."/>
            <person name="Davidsen T.M."/>
            <person name="Wayne K.J."/>
            <person name="Tettelin H."/>
            <person name="Glass J.I."/>
            <person name="Rusch D."/>
            <person name="Podicherti R."/>
            <person name="Tsui H.-C.T."/>
            <person name="Winkler M.E."/>
        </authorList>
    </citation>
    <scope>NUCLEOTIDE SEQUENCE</scope>
</reference>
<protein>
    <submittedName>
        <fullName evidence="1">Uncharacterized protein</fullName>
    </submittedName>
</protein>